<feature type="domain" description="DUF6948" evidence="1">
    <location>
        <begin position="1"/>
        <end position="84"/>
    </location>
</feature>
<reference evidence="2 3" key="1">
    <citation type="submission" date="2018-09" db="EMBL/GenBank/DDBJ databases">
        <title>Metagenome Assembled Genomes from an Advanced Water Purification Facility.</title>
        <authorList>
            <person name="Stamps B.W."/>
            <person name="Spear J.R."/>
        </authorList>
    </citation>
    <scope>NUCLEOTIDE SEQUENCE [LARGE SCALE GENOMIC DNA]</scope>
    <source>
        <strain evidence="2">Bin_63_2</strain>
    </source>
</reference>
<accession>A0A5C7JAI1</accession>
<dbReference type="InterPro" id="IPR054226">
    <property type="entry name" value="DUF6948"/>
</dbReference>
<organism evidence="2 3">
    <name type="scientific">Candidatus Dojkabacteria bacterium</name>
    <dbReference type="NCBI Taxonomy" id="2099670"/>
    <lineage>
        <taxon>Bacteria</taxon>
        <taxon>Candidatus Dojkabacteria</taxon>
    </lineage>
</organism>
<evidence type="ECO:0000313" key="2">
    <source>
        <dbReference type="EMBL" id="TXG78433.1"/>
    </source>
</evidence>
<dbReference type="EMBL" id="SSDS01000016">
    <property type="protein sequence ID" value="TXG78433.1"/>
    <property type="molecule type" value="Genomic_DNA"/>
</dbReference>
<dbReference type="AlphaFoldDB" id="A0A5C7JAI1"/>
<protein>
    <recommendedName>
        <fullName evidence="1">DUF6948 domain-containing protein</fullName>
    </recommendedName>
</protein>
<evidence type="ECO:0000259" key="1">
    <source>
        <dbReference type="Pfam" id="PF22253"/>
    </source>
</evidence>
<dbReference type="Proteomes" id="UP000321026">
    <property type="component" value="Unassembled WGS sequence"/>
</dbReference>
<comment type="caution">
    <text evidence="2">The sequence shown here is derived from an EMBL/GenBank/DDBJ whole genome shotgun (WGS) entry which is preliminary data.</text>
</comment>
<gene>
    <name evidence="2" type="ORF">E6Q11_01050</name>
</gene>
<proteinExistence type="predicted"/>
<name>A0A5C7JAI1_9BACT</name>
<dbReference type="Pfam" id="PF22253">
    <property type="entry name" value="DUF6948"/>
    <property type="match status" value="1"/>
</dbReference>
<sequence>MRPVIITTEFRGVFFGYADDTSGDTVILKNARNCIYWSAATGGFLGLAENGPAAGSRIGARVTQIELRKVTSVSEMTKAAVAAWERETTHVG</sequence>
<evidence type="ECO:0000313" key="3">
    <source>
        <dbReference type="Proteomes" id="UP000321026"/>
    </source>
</evidence>